<name>A0A2W1BGX3_HELAM</name>
<evidence type="ECO:0000256" key="1">
    <source>
        <dbReference type="SAM" id="MobiDB-lite"/>
    </source>
</evidence>
<organism evidence="3 4">
    <name type="scientific">Helicoverpa armigera</name>
    <name type="common">Cotton bollworm</name>
    <name type="synonym">Heliothis armigera</name>
    <dbReference type="NCBI Taxonomy" id="29058"/>
    <lineage>
        <taxon>Eukaryota</taxon>
        <taxon>Metazoa</taxon>
        <taxon>Ecdysozoa</taxon>
        <taxon>Arthropoda</taxon>
        <taxon>Hexapoda</taxon>
        <taxon>Insecta</taxon>
        <taxon>Pterygota</taxon>
        <taxon>Neoptera</taxon>
        <taxon>Endopterygota</taxon>
        <taxon>Lepidoptera</taxon>
        <taxon>Glossata</taxon>
        <taxon>Ditrysia</taxon>
        <taxon>Noctuoidea</taxon>
        <taxon>Noctuidae</taxon>
        <taxon>Heliothinae</taxon>
        <taxon>Helicoverpa</taxon>
    </lineage>
</organism>
<evidence type="ECO:0000313" key="3">
    <source>
        <dbReference type="EMBL" id="PZC73511.1"/>
    </source>
</evidence>
<dbReference type="EMBL" id="KZ150100">
    <property type="protein sequence ID" value="PZC73511.1"/>
    <property type="molecule type" value="Genomic_DNA"/>
</dbReference>
<reference evidence="3 4" key="1">
    <citation type="journal article" date="2017" name="BMC Biol.">
        <title>Genomic innovations, transcriptional plasticity and gene loss underlying the evolution and divergence of two highly polyphagous and invasive Helicoverpa pest species.</title>
        <authorList>
            <person name="Pearce S.L."/>
            <person name="Clarke D.F."/>
            <person name="East P.D."/>
            <person name="Elfekih S."/>
            <person name="Gordon K.H."/>
            <person name="Jermiin L.S."/>
            <person name="McGaughran A."/>
            <person name="Oakeshott J.G."/>
            <person name="Papanikolaou A."/>
            <person name="Perera O.P."/>
            <person name="Rane R.V."/>
            <person name="Richards S."/>
            <person name="Tay W.T."/>
            <person name="Walsh T.K."/>
            <person name="Anderson A."/>
            <person name="Anderson C.J."/>
            <person name="Asgari S."/>
            <person name="Board P.G."/>
            <person name="Bretschneider A."/>
            <person name="Campbell P.M."/>
            <person name="Chertemps T."/>
            <person name="Christeller J.T."/>
            <person name="Coppin C.W."/>
            <person name="Downes S.J."/>
            <person name="Duan G."/>
            <person name="Farnsworth C.A."/>
            <person name="Good R.T."/>
            <person name="Han L.B."/>
            <person name="Han Y.C."/>
            <person name="Hatje K."/>
            <person name="Horne I."/>
            <person name="Huang Y.P."/>
            <person name="Hughes D.S."/>
            <person name="Jacquin-Joly E."/>
            <person name="James W."/>
            <person name="Jhangiani S."/>
            <person name="Kollmar M."/>
            <person name="Kuwar S.S."/>
            <person name="Li S."/>
            <person name="Liu N.Y."/>
            <person name="Maibeche M.T."/>
            <person name="Miller J.R."/>
            <person name="Montagne N."/>
            <person name="Perry T."/>
            <person name="Qu J."/>
            <person name="Song S.V."/>
            <person name="Sutton G.G."/>
            <person name="Vogel H."/>
            <person name="Walenz B.P."/>
            <person name="Xu W."/>
            <person name="Zhang H.J."/>
            <person name="Zou Z."/>
            <person name="Batterham P."/>
            <person name="Edwards O.R."/>
            <person name="Feyereisen R."/>
            <person name="Gibbs R.A."/>
            <person name="Heckel D.G."/>
            <person name="McGrath A."/>
            <person name="Robin C."/>
            <person name="Scherer S.E."/>
            <person name="Worley K.C."/>
            <person name="Wu Y.D."/>
        </authorList>
    </citation>
    <scope>NUCLEOTIDE SEQUENCE [LARGE SCALE GENOMIC DNA]</scope>
    <source>
        <strain evidence="3">Harm_GR_Male_#8</strain>
        <tissue evidence="3">Whole organism</tissue>
    </source>
</reference>
<evidence type="ECO:0000256" key="2">
    <source>
        <dbReference type="SAM" id="SignalP"/>
    </source>
</evidence>
<dbReference type="Proteomes" id="UP000249218">
    <property type="component" value="Unassembled WGS sequence"/>
</dbReference>
<feature type="compositionally biased region" description="Basic and acidic residues" evidence="1">
    <location>
        <begin position="49"/>
        <end position="66"/>
    </location>
</feature>
<feature type="region of interest" description="Disordered" evidence="1">
    <location>
        <begin position="41"/>
        <end position="84"/>
    </location>
</feature>
<accession>A0A2W1BGX3</accession>
<sequence>MRWVLLSIVVLLCSSYVVQAFEDQALEDDDFAEFEQFESEDDELATDFTEEKELPVKQKSSSKDQFEANVETEDEILVEVSSPR</sequence>
<evidence type="ECO:0000313" key="4">
    <source>
        <dbReference type="Proteomes" id="UP000249218"/>
    </source>
</evidence>
<proteinExistence type="predicted"/>
<dbReference type="AlphaFoldDB" id="A0A2W1BGX3"/>
<gene>
    <name evidence="3" type="primary">HaOG209443</name>
    <name evidence="3" type="ORF">B5X24_HaOG209443</name>
</gene>
<feature type="chain" id="PRO_5016024487" evidence="2">
    <location>
        <begin position="21"/>
        <end position="84"/>
    </location>
</feature>
<feature type="signal peptide" evidence="2">
    <location>
        <begin position="1"/>
        <end position="20"/>
    </location>
</feature>
<keyword evidence="4" id="KW-1185">Reference proteome</keyword>
<protein>
    <submittedName>
        <fullName evidence="3">Uncharacterized protein</fullName>
    </submittedName>
</protein>
<keyword evidence="2" id="KW-0732">Signal</keyword>